<organism evidence="2 3">
    <name type="scientific">Williamsia marianensis</name>
    <dbReference type="NCBI Taxonomy" id="85044"/>
    <lineage>
        <taxon>Bacteria</taxon>
        <taxon>Bacillati</taxon>
        <taxon>Actinomycetota</taxon>
        <taxon>Actinomycetes</taxon>
        <taxon>Mycobacteriales</taxon>
        <taxon>Nocardiaceae</taxon>
        <taxon>Williamsia</taxon>
    </lineage>
</organism>
<feature type="domain" description="AMP-dependent synthetase/ligase" evidence="1">
    <location>
        <begin position="11"/>
        <end position="113"/>
    </location>
</feature>
<comment type="caution">
    <text evidence="2">The sequence shown here is derived from an EMBL/GenBank/DDBJ whole genome shotgun (WGS) entry which is preliminary data.</text>
</comment>
<evidence type="ECO:0000259" key="1">
    <source>
        <dbReference type="Pfam" id="PF00501"/>
    </source>
</evidence>
<gene>
    <name evidence="2" type="ORF">CSW57_14485</name>
</gene>
<name>A0A2G3PGX4_WILMA</name>
<dbReference type="EMBL" id="PEBD01000010">
    <property type="protein sequence ID" value="PHV65058.1"/>
    <property type="molecule type" value="Genomic_DNA"/>
</dbReference>
<dbReference type="InterPro" id="IPR000873">
    <property type="entry name" value="AMP-dep_synth/lig_dom"/>
</dbReference>
<proteinExistence type="predicted"/>
<evidence type="ECO:0000313" key="3">
    <source>
        <dbReference type="Proteomes" id="UP000225108"/>
    </source>
</evidence>
<dbReference type="Pfam" id="PF00501">
    <property type="entry name" value="AMP-binding"/>
    <property type="match status" value="1"/>
</dbReference>
<protein>
    <recommendedName>
        <fullName evidence="1">AMP-dependent synthetase/ligase domain-containing protein</fullName>
    </recommendedName>
</protein>
<accession>A0A2G3PGX4</accession>
<dbReference type="AlphaFoldDB" id="A0A2G3PGX4"/>
<dbReference type="Gene3D" id="3.40.50.980">
    <property type="match status" value="1"/>
</dbReference>
<evidence type="ECO:0000313" key="2">
    <source>
        <dbReference type="EMBL" id="PHV65058.1"/>
    </source>
</evidence>
<dbReference type="SUPFAM" id="SSF56801">
    <property type="entry name" value="Acetyl-CoA synthetase-like"/>
    <property type="match status" value="1"/>
</dbReference>
<dbReference type="Proteomes" id="UP000225108">
    <property type="component" value="Unassembled WGS sequence"/>
</dbReference>
<reference evidence="2 3" key="1">
    <citation type="submission" date="2017-10" db="EMBL/GenBank/DDBJ databases">
        <title>The draft genome sequence of Williamsia sp. BULT 1.1 isolated from the semi-arid grassland soils from South Africa.</title>
        <authorList>
            <person name="Kabwe M.H."/>
            <person name="Govender N."/>
            <person name="Mutseka Lunga P."/>
            <person name="Vikram S."/>
            <person name="Makhalanyane T.P."/>
        </authorList>
    </citation>
    <scope>NUCLEOTIDE SEQUENCE [LARGE SCALE GENOMIC DNA]</scope>
    <source>
        <strain evidence="2 3">BULT 1.1</strain>
    </source>
</reference>
<sequence>MGAAQLNRFLDNTVDRHFGRPAVACGEHETDFERFDESVQWLGEDLSSRGIGARQRIGVCVSGGWEFVLAFHALVRLNAVVVPIDPYDETSLTAAAELDLHFVLTHCAEDLLFEENVGLMCEDRIPPTFDVAEEFRLIAISPRSPLQAEGGLILNDLGFRFWDNREVTDRIGGLQTDLDLDADARAVVCGPWSCPSAVMLVLACAASGSCVHVVDHVHDSVAVHDALGEVDVSVVFAPPLVMHDLMRAADTWTWGPRRLRMVLPDGEVLPDVLLRRRGLTRQTCDDPPVYRFGLADRHPAVHAGYGRRPAELRPVS</sequence>
<dbReference type="RefSeq" id="WP_099383488.1">
    <property type="nucleotide sequence ID" value="NZ_PEBD01000010.1"/>
</dbReference>
<dbReference type="Gene3D" id="3.40.50.12780">
    <property type="entry name" value="N-terminal domain of ligase-like"/>
    <property type="match status" value="1"/>
</dbReference>
<dbReference type="InterPro" id="IPR042099">
    <property type="entry name" value="ANL_N_sf"/>
</dbReference>